<keyword evidence="1" id="KW-0808">Transferase</keyword>
<dbReference type="OrthoDB" id="25592at2759"/>
<dbReference type="PANTHER" id="PTHR48011">
    <property type="entry name" value="CCR4-NOT TRANSCRIPTIONAL COMPLEX SUBUNIT CAF120-RELATED"/>
    <property type="match status" value="1"/>
</dbReference>
<feature type="domain" description="Protein kinase" evidence="7">
    <location>
        <begin position="9"/>
        <end position="286"/>
    </location>
</feature>
<dbReference type="EMBL" id="JABWDY010020897">
    <property type="protein sequence ID" value="KAF5192812.1"/>
    <property type="molecule type" value="Genomic_DNA"/>
</dbReference>
<evidence type="ECO:0000256" key="2">
    <source>
        <dbReference type="ARBA" id="ARBA00022741"/>
    </source>
</evidence>
<dbReference type="Gene3D" id="1.10.510.10">
    <property type="entry name" value="Transferase(Phosphotransferase) domain 1"/>
    <property type="match status" value="1"/>
</dbReference>
<evidence type="ECO:0000313" key="9">
    <source>
        <dbReference type="Proteomes" id="UP000554482"/>
    </source>
</evidence>
<dbReference type="GO" id="GO:0007165">
    <property type="term" value="P:signal transduction"/>
    <property type="evidence" value="ECO:0007669"/>
    <property type="project" value="TreeGrafter"/>
</dbReference>
<dbReference type="InterPro" id="IPR000719">
    <property type="entry name" value="Prot_kinase_dom"/>
</dbReference>
<dbReference type="PANTHER" id="PTHR48011:SF56">
    <property type="entry name" value="PROTEIN KINASE DOMAIN-CONTAINING PROTEIN"/>
    <property type="match status" value="1"/>
</dbReference>
<evidence type="ECO:0000256" key="3">
    <source>
        <dbReference type="ARBA" id="ARBA00022777"/>
    </source>
</evidence>
<dbReference type="GO" id="GO:0005524">
    <property type="term" value="F:ATP binding"/>
    <property type="evidence" value="ECO:0007669"/>
    <property type="project" value="UniProtKB-UniRule"/>
</dbReference>
<organism evidence="8 9">
    <name type="scientific">Thalictrum thalictroides</name>
    <name type="common">Rue-anemone</name>
    <name type="synonym">Anemone thalictroides</name>
    <dbReference type="NCBI Taxonomy" id="46969"/>
    <lineage>
        <taxon>Eukaryota</taxon>
        <taxon>Viridiplantae</taxon>
        <taxon>Streptophyta</taxon>
        <taxon>Embryophyta</taxon>
        <taxon>Tracheophyta</taxon>
        <taxon>Spermatophyta</taxon>
        <taxon>Magnoliopsida</taxon>
        <taxon>Ranunculales</taxon>
        <taxon>Ranunculaceae</taxon>
        <taxon>Thalictroideae</taxon>
        <taxon>Thalictrum</taxon>
    </lineage>
</organism>
<dbReference type="PROSITE" id="PS00107">
    <property type="entry name" value="PROTEIN_KINASE_ATP"/>
    <property type="match status" value="1"/>
</dbReference>
<gene>
    <name evidence="8" type="ORF">FRX31_017597</name>
</gene>
<comment type="caution">
    <text evidence="8">The sequence shown here is derived from an EMBL/GenBank/DDBJ whole genome shotgun (WGS) entry which is preliminary data.</text>
</comment>
<keyword evidence="9" id="KW-1185">Reference proteome</keyword>
<protein>
    <submittedName>
        <fullName evidence="8">Mitogen-activated protein kinase kinase kinase</fullName>
    </submittedName>
</protein>
<evidence type="ECO:0000256" key="4">
    <source>
        <dbReference type="ARBA" id="ARBA00022840"/>
    </source>
</evidence>
<dbReference type="PROSITE" id="PS50011">
    <property type="entry name" value="PROTEIN_KINASE_DOM"/>
    <property type="match status" value="1"/>
</dbReference>
<evidence type="ECO:0000256" key="6">
    <source>
        <dbReference type="RuleBase" id="RU000304"/>
    </source>
</evidence>
<evidence type="ECO:0000256" key="5">
    <source>
        <dbReference type="PROSITE-ProRule" id="PRU10141"/>
    </source>
</evidence>
<keyword evidence="2 5" id="KW-0547">Nucleotide-binding</keyword>
<reference evidence="8 9" key="1">
    <citation type="submission" date="2020-06" db="EMBL/GenBank/DDBJ databases">
        <title>Transcriptomic and genomic resources for Thalictrum thalictroides and T. hernandezii: Facilitating candidate gene discovery in an emerging model plant lineage.</title>
        <authorList>
            <person name="Arias T."/>
            <person name="Riano-Pachon D.M."/>
            <person name="Di Stilio V.S."/>
        </authorList>
    </citation>
    <scope>NUCLEOTIDE SEQUENCE [LARGE SCALE GENOMIC DNA]</scope>
    <source>
        <strain evidence="9">cv. WT478/WT964</strain>
        <tissue evidence="8">Leaves</tissue>
    </source>
</reference>
<sequence>MDFEEEEVWRRVKMIGKGGFGTVSLALTNPKHLFLPPVLAVKSAELSSAHTLAKEAHILPSLQGSPYIIGFYSHGITVEGKEGKLYFNLLLEYASLGSLGDRIADYSGCFKGLPEAEVMIYTRSILKGLKHIHKNNYVHCDIKPDNILLAPSYSEDSLSGVEIVPKIADFGLAKRVGKKVKKDTDHLRGTALYMAPESIVYNEFEPHTDVWALGCVVLEMLTGRQAWNLGPDDPLSSLLNRIGYSNELPVIPGKLSLEAKDFVNKCLVKNTALRWSPDMLLKHPFVTIDNNDEQTFRDKTGEAALGVVPSSIVTVIQSRKDGKRKERTDKVTEMGKWPSFISLDSNKDTTDIPLNDGKRRRIANEVENTSVQFTPDMLLKQSCSDINSSNKQTFKEGPAEEEANQSITTANIMVKVSGHHS</sequence>
<proteinExistence type="inferred from homology"/>
<dbReference type="Pfam" id="PF00069">
    <property type="entry name" value="Pkinase"/>
    <property type="match status" value="1"/>
</dbReference>
<dbReference type="InterPro" id="IPR011009">
    <property type="entry name" value="Kinase-like_dom_sf"/>
</dbReference>
<dbReference type="InterPro" id="IPR052751">
    <property type="entry name" value="Plant_MAPKKK"/>
</dbReference>
<dbReference type="InterPro" id="IPR017441">
    <property type="entry name" value="Protein_kinase_ATP_BS"/>
</dbReference>
<dbReference type="SUPFAM" id="SSF56112">
    <property type="entry name" value="Protein kinase-like (PK-like)"/>
    <property type="match status" value="1"/>
</dbReference>
<dbReference type="SMART" id="SM00220">
    <property type="entry name" value="S_TKc"/>
    <property type="match status" value="1"/>
</dbReference>
<comment type="similarity">
    <text evidence="6">Belongs to the protein kinase superfamily.</text>
</comment>
<feature type="binding site" evidence="5">
    <location>
        <position position="42"/>
    </location>
    <ligand>
        <name>ATP</name>
        <dbReference type="ChEBI" id="CHEBI:30616"/>
    </ligand>
</feature>
<accession>A0A7J6W960</accession>
<dbReference type="PROSITE" id="PS00108">
    <property type="entry name" value="PROTEIN_KINASE_ST"/>
    <property type="match status" value="1"/>
</dbReference>
<name>A0A7J6W960_THATH</name>
<keyword evidence="4 5" id="KW-0067">ATP-binding</keyword>
<keyword evidence="3 8" id="KW-0418">Kinase</keyword>
<evidence type="ECO:0000256" key="1">
    <source>
        <dbReference type="ARBA" id="ARBA00022679"/>
    </source>
</evidence>
<dbReference type="Proteomes" id="UP000554482">
    <property type="component" value="Unassembled WGS sequence"/>
</dbReference>
<evidence type="ECO:0000259" key="7">
    <source>
        <dbReference type="PROSITE" id="PS50011"/>
    </source>
</evidence>
<keyword evidence="6" id="KW-0723">Serine/threonine-protein kinase</keyword>
<dbReference type="GO" id="GO:0004674">
    <property type="term" value="F:protein serine/threonine kinase activity"/>
    <property type="evidence" value="ECO:0007669"/>
    <property type="project" value="UniProtKB-KW"/>
</dbReference>
<dbReference type="InterPro" id="IPR008271">
    <property type="entry name" value="Ser/Thr_kinase_AS"/>
</dbReference>
<dbReference type="AlphaFoldDB" id="A0A7J6W960"/>
<evidence type="ECO:0000313" key="8">
    <source>
        <dbReference type="EMBL" id="KAF5192812.1"/>
    </source>
</evidence>